<accession>A0A1F8EZN6</accession>
<dbReference type="AlphaFoldDB" id="A0A1F8EZN6"/>
<reference evidence="1 2" key="1">
    <citation type="journal article" date="2016" name="Nat. Commun.">
        <title>Thousands of microbial genomes shed light on interconnected biogeochemical processes in an aquifer system.</title>
        <authorList>
            <person name="Anantharaman K."/>
            <person name="Brown C.T."/>
            <person name="Hug L.A."/>
            <person name="Sharon I."/>
            <person name="Castelle C.J."/>
            <person name="Probst A.J."/>
            <person name="Thomas B.C."/>
            <person name="Singh A."/>
            <person name="Wilkins M.J."/>
            <person name="Karaoz U."/>
            <person name="Brodie E.L."/>
            <person name="Williams K.H."/>
            <person name="Hubbard S.S."/>
            <person name="Banfield J.F."/>
        </authorList>
    </citation>
    <scope>NUCLEOTIDE SEQUENCE [LARGE SCALE GENOMIC DNA]</scope>
</reference>
<evidence type="ECO:0000313" key="1">
    <source>
        <dbReference type="EMBL" id="OGN05918.1"/>
    </source>
</evidence>
<dbReference type="EMBL" id="MGJL01000044">
    <property type="protein sequence ID" value="OGN05918.1"/>
    <property type="molecule type" value="Genomic_DNA"/>
</dbReference>
<dbReference type="Proteomes" id="UP000178023">
    <property type="component" value="Unassembled WGS sequence"/>
</dbReference>
<protein>
    <submittedName>
        <fullName evidence="1">Uncharacterized protein</fullName>
    </submittedName>
</protein>
<name>A0A1F8EZN6_9BACT</name>
<organism evidence="1 2">
    <name type="scientific">Candidatus Yanofskybacteria bacterium RIFCSPHIGHO2_01_FULL_45_42</name>
    <dbReference type="NCBI Taxonomy" id="1802671"/>
    <lineage>
        <taxon>Bacteria</taxon>
        <taxon>Candidatus Yanofskyibacteriota</taxon>
    </lineage>
</organism>
<comment type="caution">
    <text evidence="1">The sequence shown here is derived from an EMBL/GenBank/DDBJ whole genome shotgun (WGS) entry which is preliminary data.</text>
</comment>
<sequence length="80" mass="9342">MEEWDIETAVSYAAQFMTDLPRQWRDYSLEQKHKFQQLVFPEGVIYKKGAGVLELKLGAIYQLLQDITNPKFDIGAEYLN</sequence>
<gene>
    <name evidence="1" type="ORF">A2750_01770</name>
</gene>
<proteinExistence type="predicted"/>
<evidence type="ECO:0000313" key="2">
    <source>
        <dbReference type="Proteomes" id="UP000178023"/>
    </source>
</evidence>